<keyword evidence="4" id="KW-1185">Reference proteome</keyword>
<proteinExistence type="predicted"/>
<dbReference type="Proteomes" id="UP000501600">
    <property type="component" value="Chromosome"/>
</dbReference>
<dbReference type="InterPro" id="IPR003675">
    <property type="entry name" value="Rce1/LyrA-like_dom"/>
</dbReference>
<dbReference type="GO" id="GO:0004175">
    <property type="term" value="F:endopeptidase activity"/>
    <property type="evidence" value="ECO:0007669"/>
    <property type="project" value="UniProtKB-ARBA"/>
</dbReference>
<dbReference type="KEGG" id="phao:HF685_08825"/>
<feature type="domain" description="CAAX prenyl protease 2/Lysostaphin resistance protein A-like" evidence="2">
    <location>
        <begin position="132"/>
        <end position="232"/>
    </location>
</feature>
<keyword evidence="3" id="KW-0378">Hydrolase</keyword>
<name>A0A6H2DL30_9SPHN</name>
<dbReference type="GO" id="GO:0008237">
    <property type="term" value="F:metallopeptidase activity"/>
    <property type="evidence" value="ECO:0007669"/>
    <property type="project" value="UniProtKB-KW"/>
</dbReference>
<sequence>MVELMVALGHLGVVAILGGIGGILFRKDFQWKWFVGALLLYLFYDFLLTGGFYFFPNPISNLDWNWFGKLLSISGMLGIAAWHVFGFERSGITFRQKSGSRSAYAVLFALCAVLSYFAISDGQGPSDPETIAFQWTMPGLDEELFYRGVLLLAMNEAFRKRWNILGASIGYGGLLTAILFGLAHAMSFENGGYDFDMMTFAITGIPSLILLWIREKTGSILLPIIGHNFANGIFTII</sequence>
<dbReference type="AlphaFoldDB" id="A0A6H2DL30"/>
<keyword evidence="1" id="KW-0812">Transmembrane</keyword>
<feature type="transmembrane region" description="Helical" evidence="1">
    <location>
        <begin position="195"/>
        <end position="213"/>
    </location>
</feature>
<dbReference type="EMBL" id="CP051217">
    <property type="protein sequence ID" value="QJB69369.1"/>
    <property type="molecule type" value="Genomic_DNA"/>
</dbReference>
<keyword evidence="3" id="KW-0645">Protease</keyword>
<feature type="transmembrane region" description="Helical" evidence="1">
    <location>
        <begin position="33"/>
        <end position="54"/>
    </location>
</feature>
<accession>A0A6H2DL30</accession>
<dbReference type="RefSeq" id="WP_168819366.1">
    <property type="nucleotide sequence ID" value="NZ_CP051217.1"/>
</dbReference>
<keyword evidence="1" id="KW-0472">Membrane</keyword>
<dbReference type="NCBIfam" id="NF047635">
    <property type="entry name" value="CPBP_Sphingo"/>
    <property type="match status" value="1"/>
</dbReference>
<feature type="transmembrane region" description="Helical" evidence="1">
    <location>
        <begin position="162"/>
        <end position="183"/>
    </location>
</feature>
<dbReference type="GO" id="GO:0080120">
    <property type="term" value="P:CAAX-box protein maturation"/>
    <property type="evidence" value="ECO:0007669"/>
    <property type="project" value="UniProtKB-ARBA"/>
</dbReference>
<feature type="transmembrane region" description="Helical" evidence="1">
    <location>
        <begin position="66"/>
        <end position="87"/>
    </location>
</feature>
<evidence type="ECO:0000256" key="1">
    <source>
        <dbReference type="SAM" id="Phobius"/>
    </source>
</evidence>
<evidence type="ECO:0000259" key="2">
    <source>
        <dbReference type="Pfam" id="PF02517"/>
    </source>
</evidence>
<evidence type="ECO:0000313" key="3">
    <source>
        <dbReference type="EMBL" id="QJB69369.1"/>
    </source>
</evidence>
<protein>
    <submittedName>
        <fullName evidence="3">CPBP family intramembrane metalloprotease</fullName>
    </submittedName>
</protein>
<reference evidence="3 4" key="1">
    <citation type="submission" date="2020-04" db="EMBL/GenBank/DDBJ databases">
        <title>Genome sequence for Sphingorhabdus sp. strain M1.</title>
        <authorList>
            <person name="Park S.-J."/>
        </authorList>
    </citation>
    <scope>NUCLEOTIDE SEQUENCE [LARGE SCALE GENOMIC DNA]</scope>
    <source>
        <strain evidence="3 4">JK6</strain>
    </source>
</reference>
<dbReference type="GO" id="GO:0006508">
    <property type="term" value="P:proteolysis"/>
    <property type="evidence" value="ECO:0007669"/>
    <property type="project" value="UniProtKB-KW"/>
</dbReference>
<dbReference type="Pfam" id="PF02517">
    <property type="entry name" value="Rce1-like"/>
    <property type="match status" value="1"/>
</dbReference>
<organism evidence="3 4">
    <name type="scientific">Parasphingorhabdus halotolerans</name>
    <dbReference type="NCBI Taxonomy" id="2725558"/>
    <lineage>
        <taxon>Bacteria</taxon>
        <taxon>Pseudomonadati</taxon>
        <taxon>Pseudomonadota</taxon>
        <taxon>Alphaproteobacteria</taxon>
        <taxon>Sphingomonadales</taxon>
        <taxon>Sphingomonadaceae</taxon>
        <taxon>Parasphingorhabdus</taxon>
    </lineage>
</organism>
<gene>
    <name evidence="3" type="ORF">HF685_08825</name>
</gene>
<feature type="transmembrane region" description="Helical" evidence="1">
    <location>
        <begin position="6"/>
        <end position="26"/>
    </location>
</feature>
<keyword evidence="1" id="KW-1133">Transmembrane helix</keyword>
<keyword evidence="3" id="KW-0482">Metalloprotease</keyword>
<evidence type="ECO:0000313" key="4">
    <source>
        <dbReference type="Proteomes" id="UP000501600"/>
    </source>
</evidence>